<dbReference type="SMART" id="SM00267">
    <property type="entry name" value="GGDEF"/>
    <property type="match status" value="1"/>
</dbReference>
<dbReference type="SUPFAM" id="SSF55073">
    <property type="entry name" value="Nucleotide cyclase"/>
    <property type="match status" value="1"/>
</dbReference>
<feature type="transmembrane region" description="Helical" evidence="2">
    <location>
        <begin position="73"/>
        <end position="93"/>
    </location>
</feature>
<evidence type="ECO:0000259" key="3">
    <source>
        <dbReference type="PROSITE" id="PS50113"/>
    </source>
</evidence>
<dbReference type="SUPFAM" id="SSF55785">
    <property type="entry name" value="PYP-like sensor domain (PAS domain)"/>
    <property type="match status" value="1"/>
</dbReference>
<dbReference type="Pfam" id="PF00990">
    <property type="entry name" value="GGDEF"/>
    <property type="match status" value="1"/>
</dbReference>
<dbReference type="CDD" id="cd01949">
    <property type="entry name" value="GGDEF"/>
    <property type="match status" value="1"/>
</dbReference>
<dbReference type="InterPro" id="IPR000014">
    <property type="entry name" value="PAS"/>
</dbReference>
<dbReference type="InterPro" id="IPR000160">
    <property type="entry name" value="GGDEF_dom"/>
</dbReference>
<protein>
    <submittedName>
        <fullName evidence="6">EAL domain-containing protein</fullName>
    </submittedName>
</protein>
<evidence type="ECO:0000313" key="6">
    <source>
        <dbReference type="EMBL" id="MER2253300.1"/>
    </source>
</evidence>
<dbReference type="RefSeq" id="WP_350397489.1">
    <property type="nucleotide sequence ID" value="NZ_JBELQE010000133.1"/>
</dbReference>
<feature type="region of interest" description="Disordered" evidence="1">
    <location>
        <begin position="1"/>
        <end position="34"/>
    </location>
</feature>
<dbReference type="InterPro" id="IPR013656">
    <property type="entry name" value="PAS_4"/>
</dbReference>
<keyword evidence="7" id="KW-1185">Reference proteome</keyword>
<keyword evidence="2" id="KW-1133">Transmembrane helix</keyword>
<evidence type="ECO:0000256" key="1">
    <source>
        <dbReference type="SAM" id="MobiDB-lite"/>
    </source>
</evidence>
<dbReference type="Pfam" id="PF00563">
    <property type="entry name" value="EAL"/>
    <property type="match status" value="1"/>
</dbReference>
<dbReference type="Gene3D" id="3.20.20.450">
    <property type="entry name" value="EAL domain"/>
    <property type="match status" value="1"/>
</dbReference>
<name>A0ABV1QVC3_9HYPH</name>
<evidence type="ECO:0000259" key="5">
    <source>
        <dbReference type="PROSITE" id="PS50887"/>
    </source>
</evidence>
<reference evidence="6 7" key="1">
    <citation type="submission" date="2024-06" db="EMBL/GenBank/DDBJ databases">
        <authorList>
            <person name="Campbell A.G."/>
        </authorList>
    </citation>
    <scope>NUCLEOTIDE SEQUENCE [LARGE SCALE GENOMIC DNA]</scope>
    <source>
        <strain evidence="6 7">EM12</strain>
    </source>
</reference>
<organism evidence="6 7">
    <name type="scientific">Methylorubrum podarium</name>
    <dbReference type="NCBI Taxonomy" id="200476"/>
    <lineage>
        <taxon>Bacteria</taxon>
        <taxon>Pseudomonadati</taxon>
        <taxon>Pseudomonadota</taxon>
        <taxon>Alphaproteobacteria</taxon>
        <taxon>Hyphomicrobiales</taxon>
        <taxon>Methylobacteriaceae</taxon>
        <taxon>Methylorubrum</taxon>
    </lineage>
</organism>
<dbReference type="Pfam" id="PF08448">
    <property type="entry name" value="PAS_4"/>
    <property type="match status" value="1"/>
</dbReference>
<dbReference type="InterPro" id="IPR035965">
    <property type="entry name" value="PAS-like_dom_sf"/>
</dbReference>
<dbReference type="PANTHER" id="PTHR44757">
    <property type="entry name" value="DIGUANYLATE CYCLASE DGCP"/>
    <property type="match status" value="1"/>
</dbReference>
<dbReference type="PROSITE" id="PS50113">
    <property type="entry name" value="PAC"/>
    <property type="match status" value="1"/>
</dbReference>
<accession>A0ABV1QVC3</accession>
<dbReference type="InterPro" id="IPR029787">
    <property type="entry name" value="Nucleotide_cyclase"/>
</dbReference>
<dbReference type="SMART" id="SM00086">
    <property type="entry name" value="PAC"/>
    <property type="match status" value="1"/>
</dbReference>
<dbReference type="Gene3D" id="3.30.70.270">
    <property type="match status" value="1"/>
</dbReference>
<dbReference type="InterPro" id="IPR001610">
    <property type="entry name" value="PAC"/>
</dbReference>
<dbReference type="SUPFAM" id="SSF141868">
    <property type="entry name" value="EAL domain-like"/>
    <property type="match status" value="1"/>
</dbReference>
<comment type="caution">
    <text evidence="6">The sequence shown here is derived from an EMBL/GenBank/DDBJ whole genome shotgun (WGS) entry which is preliminary data.</text>
</comment>
<dbReference type="Gene3D" id="3.30.450.20">
    <property type="entry name" value="PAS domain"/>
    <property type="match status" value="1"/>
</dbReference>
<dbReference type="PROSITE" id="PS50887">
    <property type="entry name" value="GGDEF"/>
    <property type="match status" value="1"/>
</dbReference>
<feature type="transmembrane region" description="Helical" evidence="2">
    <location>
        <begin position="99"/>
        <end position="122"/>
    </location>
</feature>
<feature type="transmembrane region" description="Helical" evidence="2">
    <location>
        <begin position="143"/>
        <end position="164"/>
    </location>
</feature>
<evidence type="ECO:0000256" key="2">
    <source>
        <dbReference type="SAM" id="Phobius"/>
    </source>
</evidence>
<evidence type="ECO:0000313" key="7">
    <source>
        <dbReference type="Proteomes" id="UP001480955"/>
    </source>
</evidence>
<dbReference type="CDD" id="cd01948">
    <property type="entry name" value="EAL"/>
    <property type="match status" value="1"/>
</dbReference>
<keyword evidence="2" id="KW-0812">Transmembrane</keyword>
<gene>
    <name evidence="6" type="ORF">ABS772_25590</name>
</gene>
<dbReference type="PANTHER" id="PTHR44757:SF2">
    <property type="entry name" value="BIOFILM ARCHITECTURE MAINTENANCE PROTEIN MBAA"/>
    <property type="match status" value="1"/>
</dbReference>
<dbReference type="InterPro" id="IPR001633">
    <property type="entry name" value="EAL_dom"/>
</dbReference>
<dbReference type="EMBL" id="JBELQE010000133">
    <property type="protein sequence ID" value="MER2253300.1"/>
    <property type="molecule type" value="Genomic_DNA"/>
</dbReference>
<dbReference type="InterPro" id="IPR000700">
    <property type="entry name" value="PAS-assoc_C"/>
</dbReference>
<dbReference type="CDD" id="cd00130">
    <property type="entry name" value="PAS"/>
    <property type="match status" value="1"/>
</dbReference>
<dbReference type="Proteomes" id="UP001480955">
    <property type="component" value="Unassembled WGS sequence"/>
</dbReference>
<dbReference type="InterPro" id="IPR035919">
    <property type="entry name" value="EAL_sf"/>
</dbReference>
<feature type="domain" description="GGDEF" evidence="5">
    <location>
        <begin position="441"/>
        <end position="573"/>
    </location>
</feature>
<evidence type="ECO:0000259" key="4">
    <source>
        <dbReference type="PROSITE" id="PS50883"/>
    </source>
</evidence>
<feature type="domain" description="PAC" evidence="3">
    <location>
        <begin position="353"/>
        <end position="407"/>
    </location>
</feature>
<dbReference type="InterPro" id="IPR043128">
    <property type="entry name" value="Rev_trsase/Diguanyl_cyclase"/>
</dbReference>
<feature type="transmembrane region" description="Helical" evidence="2">
    <location>
        <begin position="170"/>
        <end position="187"/>
    </location>
</feature>
<feature type="compositionally biased region" description="Basic and acidic residues" evidence="1">
    <location>
        <begin position="22"/>
        <end position="34"/>
    </location>
</feature>
<dbReference type="NCBIfam" id="TIGR00254">
    <property type="entry name" value="GGDEF"/>
    <property type="match status" value="1"/>
</dbReference>
<sequence length="846" mass="92958">MSADSAPETDFAPKHFASKTDTMPETRRDDTTRSTERFGSLIDRIRRIDTVDGLPARYRLQVRAGLLDETLKLAHYSAVTHLVVAVAVAYFFWDSAPRAYLLGLLAVVAVVIAATLYMTWLYQRIFGSAVSELGVARGYRLSGGFAFALGLAWATMPIMLFSPASSDERLLVVGIAAGLISDAYVVGPLLSVSYLFAVPVILGSFIGLARSGEPIALSIAVLLVVYASFVGLSVRRMSRLSRQRILDRVRVEDQSETIGLLLNEFEENSSDWLWETDETGRFQHVSPRMAQALGCPIERLQRSAFRDLLVPGADARSDEARGRDRGQDRGQDWSEDRGEDRTADLLDQLRQGRAFHELLVAIETPTGLRWLELSGKPFTDQRGHVAGFRGVGSDVTQRREAEAHIAYLAARDSLTGLSNRGMFHEVASEACAAVAASARGDLVNLLYLDLDGFKKVNDTAGHGAGDALLRQVADRLRASVDANAQVFRLGGDEFAILHRGREAAEAEILAEAVIAALHRPYLIDGVRAEIGVSIGIARAPQDATELQDLLRKADLALYTAKEAGRGRWQCFDADLERRVRRWRELDGAMRAGLAGGEMELHYQPLVNLQDGEVVGCEALLRWTRPGHGPVSPAEMIPIAESTGFVITIGRWALRKACAEALNWPAHMRVAVNISSTHFRLPDFYREVEAALGETGLAPERLEIEITESIFLANTPHVLENLRALRATGVRIALDDFGTGYSSLSYLTQFPVDKIKIDRAFVRDLSSRPECLSVIKAIMVIAGDLGIDVTVEGVETEQQAEMLRLRRCNSAQGFLYSPARPSGEVTGLIELIPRAVKEARRPVRHVA</sequence>
<feature type="region of interest" description="Disordered" evidence="1">
    <location>
        <begin position="316"/>
        <end position="339"/>
    </location>
</feature>
<feature type="transmembrane region" description="Helical" evidence="2">
    <location>
        <begin position="215"/>
        <end position="234"/>
    </location>
</feature>
<proteinExistence type="predicted"/>
<keyword evidence="2" id="KW-0472">Membrane</keyword>
<feature type="transmembrane region" description="Helical" evidence="2">
    <location>
        <begin position="192"/>
        <end position="209"/>
    </location>
</feature>
<dbReference type="PROSITE" id="PS50883">
    <property type="entry name" value="EAL"/>
    <property type="match status" value="1"/>
</dbReference>
<dbReference type="SMART" id="SM00052">
    <property type="entry name" value="EAL"/>
    <property type="match status" value="1"/>
</dbReference>
<feature type="domain" description="EAL" evidence="4">
    <location>
        <begin position="582"/>
        <end position="832"/>
    </location>
</feature>
<dbReference type="InterPro" id="IPR052155">
    <property type="entry name" value="Biofilm_reg_signaling"/>
</dbReference>